<organism evidence="1">
    <name type="scientific">Leptospira mayottensis 200901116</name>
    <dbReference type="NCBI Taxonomy" id="1192864"/>
    <lineage>
        <taxon>Bacteria</taxon>
        <taxon>Pseudomonadati</taxon>
        <taxon>Spirochaetota</taxon>
        <taxon>Spirochaetia</taxon>
        <taxon>Leptospirales</taxon>
        <taxon>Leptospiraceae</taxon>
        <taxon>Leptospira</taxon>
    </lineage>
</organism>
<dbReference type="AlphaFoldDB" id="A0A343US07"/>
<accession>A0A343US07</accession>
<dbReference type="RefSeq" id="WP_036047686.1">
    <property type="nucleotide sequence ID" value="NZ_MF974398.1"/>
</dbReference>
<keyword evidence="1" id="KW-0614">Plasmid</keyword>
<geneLocation type="plasmid" evidence="1">
    <name>p2_L200901116</name>
</geneLocation>
<dbReference type="EMBL" id="MF974398">
    <property type="protein sequence ID" value="AVH81580.1"/>
    <property type="molecule type" value="Genomic_DNA"/>
</dbReference>
<sequence>MPNPNNDELEKDNVVQFKELGKRRINMNIYQISSREEGPYYNNKLCELVFAKNELRAKRLYWRYYKRHWYYHENDAMIYLKQLPQDSSMKIFEILGDLPKCGGFIDPDIEELAPILRELGWMYDDESGCDTCGLYPFGMEEHWIDEDGKCDECRDPIIVSGKSQENNERN</sequence>
<name>A0A343US07_9LEPT</name>
<protein>
    <submittedName>
        <fullName evidence="1">Uncharacterized protein</fullName>
    </submittedName>
</protein>
<proteinExistence type="predicted"/>
<evidence type="ECO:0000313" key="1">
    <source>
        <dbReference type="EMBL" id="AVH81580.1"/>
    </source>
</evidence>
<reference evidence="1" key="1">
    <citation type="journal article" date="2018" name="Sci. Rep.">
        <title>Characterization of LE3 and LE4, the only lytic phages known to infect the spirochete Leptospira.</title>
        <authorList>
            <person name="Schiettekatte O."/>
            <person name="Vincent A.T."/>
            <person name="Malosse C."/>
            <person name="Lechat P."/>
            <person name="Chamot-Rooke J."/>
            <person name="Veyrier F.J."/>
            <person name="Picardeau M."/>
            <person name="Bourhy P."/>
        </authorList>
    </citation>
    <scope>NUCLEOTIDE SEQUENCE</scope>
    <source>
        <plasmid evidence="1">p2_L200901116</plasmid>
    </source>
</reference>